<dbReference type="EMBL" id="JAMGBE010000002">
    <property type="protein sequence ID" value="MCL6729906.1"/>
    <property type="molecule type" value="Genomic_DNA"/>
</dbReference>
<feature type="chain" id="PRO_5045562224" evidence="1">
    <location>
        <begin position="23"/>
        <end position="586"/>
    </location>
</feature>
<dbReference type="Pfam" id="PF05960">
    <property type="entry name" value="DUF885"/>
    <property type="match status" value="1"/>
</dbReference>
<keyword evidence="1" id="KW-0732">Signal</keyword>
<dbReference type="Proteomes" id="UP001165342">
    <property type="component" value="Unassembled WGS sequence"/>
</dbReference>
<proteinExistence type="predicted"/>
<evidence type="ECO:0000313" key="3">
    <source>
        <dbReference type="Proteomes" id="UP001165342"/>
    </source>
</evidence>
<keyword evidence="3" id="KW-1185">Reference proteome</keyword>
<organism evidence="2 3">
    <name type="scientific">Sphingomonas hankyongi</name>
    <dbReference type="NCBI Taxonomy" id="2908209"/>
    <lineage>
        <taxon>Bacteria</taxon>
        <taxon>Pseudomonadati</taxon>
        <taxon>Pseudomonadota</taxon>
        <taxon>Alphaproteobacteria</taxon>
        <taxon>Sphingomonadales</taxon>
        <taxon>Sphingomonadaceae</taxon>
        <taxon>Sphingomonas</taxon>
    </lineage>
</organism>
<name>A0ABT0S2T3_9SPHN</name>
<gene>
    <name evidence="2" type="ORF">LZ538_07530</name>
</gene>
<evidence type="ECO:0000313" key="2">
    <source>
        <dbReference type="EMBL" id="MCL6729906.1"/>
    </source>
</evidence>
<evidence type="ECO:0000256" key="1">
    <source>
        <dbReference type="SAM" id="SignalP"/>
    </source>
</evidence>
<comment type="caution">
    <text evidence="2">The sequence shown here is derived from an EMBL/GenBank/DDBJ whole genome shotgun (WGS) entry which is preliminary data.</text>
</comment>
<protein>
    <submittedName>
        <fullName evidence="2">DUF885 domain-containing protein</fullName>
    </submittedName>
</protein>
<dbReference type="InterPro" id="IPR010281">
    <property type="entry name" value="DUF885"/>
</dbReference>
<dbReference type="PANTHER" id="PTHR33361">
    <property type="entry name" value="GLR0591 PROTEIN"/>
    <property type="match status" value="1"/>
</dbReference>
<feature type="signal peptide" evidence="1">
    <location>
        <begin position="1"/>
        <end position="22"/>
    </location>
</feature>
<dbReference type="PANTHER" id="PTHR33361:SF2">
    <property type="entry name" value="DUF885 DOMAIN-CONTAINING PROTEIN"/>
    <property type="match status" value="1"/>
</dbReference>
<dbReference type="RefSeq" id="WP_249831372.1">
    <property type="nucleotide sequence ID" value="NZ_JAMGBE010000002.1"/>
</dbReference>
<accession>A0ABT0S2T3</accession>
<reference evidence="2" key="1">
    <citation type="submission" date="2022-05" db="EMBL/GenBank/DDBJ databases">
        <authorList>
            <person name="Jo J.-H."/>
            <person name="Im W.-T."/>
        </authorList>
    </citation>
    <scope>NUCLEOTIDE SEQUENCE</scope>
    <source>
        <strain evidence="2">SE220</strain>
    </source>
</reference>
<sequence length="586" mass="64861">MRRLTFAFCTAASLAVSTPVLAGPVEDFHKLMDDYWATQLKESPLLASRAGVHDYDAQLDEVGVAALDRQAREAADFLKRLNAIPAAALTPADQTNDAILRRSLESAVEANRFGQRMIFYSSNGSLHNYLVDAVTSVSLRTRSDYENYLTRLSLVKSRLDAYGAMSAEAARKGYAQPCVTVTSLPQSISGVVAADPAKSRFYEPFAAARPAAIEAGDWAAMQARARDVIATQINPAYTNLGTAFGRDILPRCLKDISVSGMPQGKEYYAYLVRNYTTTDLTPDQIHDLGLKEVARIRAEMDDVAHKAGFATREAMIADMRTNPKYFAKTPEELLAATALMAKTIDGKMPGLFGKLPRLPYGIKPIPAETAEGNTTAYYQDGSPDAGRAGTYFVNTTHLDQRPLWELPPLTVHEAVPGHHNQISLQQELDLPEWRKYGTFFTAFVEGWGLYSERLGIEMGIYDTPQKNMGRIGYEMWRAARLVVDTGMHSKGWSKERAVAFMKDNTTLTDANIDAEVNRYISTPGQALAYKLGELKIRELRTRAEQELGPKFDLRRFHDAVLGQGAVPLDTLEAQINAWIVSEKARN</sequence>